<evidence type="ECO:0000256" key="1">
    <source>
        <dbReference type="SAM" id="Phobius"/>
    </source>
</evidence>
<dbReference type="GO" id="GO:0015627">
    <property type="term" value="C:type II protein secretion system complex"/>
    <property type="evidence" value="ECO:0007669"/>
    <property type="project" value="InterPro"/>
</dbReference>
<proteinExistence type="predicted"/>
<dbReference type="Proteomes" id="UP000255193">
    <property type="component" value="Unassembled WGS sequence"/>
</dbReference>
<organism evidence="2 3">
    <name type="scientific">Faucicola atlantae</name>
    <dbReference type="NCBI Taxonomy" id="34059"/>
    <lineage>
        <taxon>Bacteria</taxon>
        <taxon>Pseudomonadati</taxon>
        <taxon>Pseudomonadota</taxon>
        <taxon>Gammaproteobacteria</taxon>
        <taxon>Moraxellales</taxon>
        <taxon>Moraxellaceae</taxon>
        <taxon>Faucicola</taxon>
    </lineage>
</organism>
<accession>A0A378Q2G8</accession>
<dbReference type="Pfam" id="PF04612">
    <property type="entry name" value="T2SSM"/>
    <property type="match status" value="1"/>
</dbReference>
<name>A0A378Q2G8_9GAMM</name>
<keyword evidence="1" id="KW-1133">Transmembrane helix</keyword>
<feature type="transmembrane region" description="Helical" evidence="1">
    <location>
        <begin position="41"/>
        <end position="62"/>
    </location>
</feature>
<dbReference type="GO" id="GO:0015628">
    <property type="term" value="P:protein secretion by the type II secretion system"/>
    <property type="evidence" value="ECO:0007669"/>
    <property type="project" value="InterPro"/>
</dbReference>
<protein>
    <submittedName>
        <fullName evidence="2">General secretion pathway, M protein</fullName>
    </submittedName>
</protein>
<dbReference type="InterPro" id="IPR007690">
    <property type="entry name" value="T2SS_GspM"/>
</dbReference>
<reference evidence="2 3" key="1">
    <citation type="submission" date="2018-06" db="EMBL/GenBank/DDBJ databases">
        <authorList>
            <consortium name="Pathogen Informatics"/>
            <person name="Doyle S."/>
        </authorList>
    </citation>
    <scope>NUCLEOTIDE SEQUENCE [LARGE SCALE GENOMIC DNA]</scope>
    <source>
        <strain evidence="2 3">NCTC11091</strain>
    </source>
</reference>
<dbReference type="EMBL" id="UGQA01000001">
    <property type="protein sequence ID" value="STY95000.1"/>
    <property type="molecule type" value="Genomic_DNA"/>
</dbReference>
<keyword evidence="1" id="KW-0472">Membrane</keyword>
<gene>
    <name evidence="2" type="ORF">NCTC11091_00784</name>
</gene>
<evidence type="ECO:0000313" key="2">
    <source>
        <dbReference type="EMBL" id="STY95000.1"/>
    </source>
</evidence>
<dbReference type="AlphaFoldDB" id="A0A378Q2G8"/>
<keyword evidence="1" id="KW-0812">Transmembrane</keyword>
<sequence>MPSKFSFRPSFASFNPLGATLQRTTAPLRQRYSQLAPRDQIALAVLTVFLLVLAIGLGGWTLHQRADAREAAYNATLNDVFWLRSQAGNINANQSSAQDPQTAVQEVLSGAGIDGQIAANADGVEVAFSHAQASVINNVLNQLVQRGLVIERLQISQTAPDGLRVQALFKQGH</sequence>
<evidence type="ECO:0000313" key="3">
    <source>
        <dbReference type="Proteomes" id="UP000255193"/>
    </source>
</evidence>